<dbReference type="AlphaFoldDB" id="A0AAN9MRN8"/>
<keyword evidence="2" id="KW-1185">Reference proteome</keyword>
<sequence>MDHRKCTYRQCQRRGEQRKISIKCAGEFCVNEVGIEAMEMDGLVSGDTDPWIFWRSKGRPSLVFIRNETCEGPLRASHEKVDGFPLLDLRNWEFN</sequence>
<proteinExistence type="predicted"/>
<comment type="caution">
    <text evidence="1">The sequence shown here is derived from an EMBL/GenBank/DDBJ whole genome shotgun (WGS) entry which is preliminary data.</text>
</comment>
<protein>
    <submittedName>
        <fullName evidence="1">Uncharacterized protein</fullName>
    </submittedName>
</protein>
<gene>
    <name evidence="1" type="ORF">VNO77_01678</name>
</gene>
<name>A0AAN9MRN8_CANGL</name>
<evidence type="ECO:0000313" key="1">
    <source>
        <dbReference type="EMBL" id="KAK7359715.1"/>
    </source>
</evidence>
<accession>A0AAN9MRN8</accession>
<reference evidence="1 2" key="1">
    <citation type="submission" date="2024-01" db="EMBL/GenBank/DDBJ databases">
        <title>The genomes of 5 underutilized Papilionoideae crops provide insights into root nodulation and disease resistanc.</title>
        <authorList>
            <person name="Jiang F."/>
        </authorList>
    </citation>
    <scope>NUCLEOTIDE SEQUENCE [LARGE SCALE GENOMIC DNA]</scope>
    <source>
        <strain evidence="1">LVBAO_FW01</strain>
        <tissue evidence="1">Leaves</tissue>
    </source>
</reference>
<evidence type="ECO:0000313" key="2">
    <source>
        <dbReference type="Proteomes" id="UP001367508"/>
    </source>
</evidence>
<dbReference type="Proteomes" id="UP001367508">
    <property type="component" value="Unassembled WGS sequence"/>
</dbReference>
<dbReference type="EMBL" id="JAYMYQ010000001">
    <property type="protein sequence ID" value="KAK7359715.1"/>
    <property type="molecule type" value="Genomic_DNA"/>
</dbReference>
<organism evidence="1 2">
    <name type="scientific">Canavalia gladiata</name>
    <name type="common">Sword bean</name>
    <name type="synonym">Dolichos gladiatus</name>
    <dbReference type="NCBI Taxonomy" id="3824"/>
    <lineage>
        <taxon>Eukaryota</taxon>
        <taxon>Viridiplantae</taxon>
        <taxon>Streptophyta</taxon>
        <taxon>Embryophyta</taxon>
        <taxon>Tracheophyta</taxon>
        <taxon>Spermatophyta</taxon>
        <taxon>Magnoliopsida</taxon>
        <taxon>eudicotyledons</taxon>
        <taxon>Gunneridae</taxon>
        <taxon>Pentapetalae</taxon>
        <taxon>rosids</taxon>
        <taxon>fabids</taxon>
        <taxon>Fabales</taxon>
        <taxon>Fabaceae</taxon>
        <taxon>Papilionoideae</taxon>
        <taxon>50 kb inversion clade</taxon>
        <taxon>NPAAA clade</taxon>
        <taxon>indigoferoid/millettioid clade</taxon>
        <taxon>Phaseoleae</taxon>
        <taxon>Canavalia</taxon>
    </lineage>
</organism>